<sequence>MIAHSICNGLAIASATPEFVDHAAHTAAPKAASTEPLVAPPAIKILVVDDELAGMDRSHLDQLDPGAGALLGDPDSPEAVEILAIAGQIFDASEMQNDHAKFASFLTSDGFIQEVLVQPIFDVKATPGLKKHFANFVAKFGRVEDLRLQFEQAFPKPIYEIDIVAMRPPAADLLDYDFVFLDLVLKASASPVDEMTAYLVEISEAAGASRLPPLVLMSTHAELKIHRKNFSVRSNISAAGLWILPKADLSALDFKARGLQLVYDQLTKQRDSAHNMRLFVKSWIRALDNAQTKAAATLWNLDAAAMQRIHHTAIKDNDPYDGHLGELVAREYLWHVESDGPVGKAVADLDQCFRRELDPADVTKIKNRFLSPLVDPKVARGLFSRFTWVGWPSASEFYGKGVASPIQEFNTRVPFGTVIAKELKAGGECLIHITQQCDLNAATKPDPDNRSAIFATASIHEALAHSLQAFTTQDLVARGLYSGDQEFDLKFIPGRTIAMPITNFLSFSEAQGFKSFGRLRSDIATHFVQATANQMTRPASFVMAREGSFPVKMFLKGDRFGKTGLVTYLNDEQKGRVVQVARDASLFSFQDDDSIRLAIWLEREMKNAGTIEDQDVVGLANAFRLGRKLDETIISDVTLGIYYGDVEKAFLTVKTINVPLGTVRLIMVADTAVKD</sequence>
<protein>
    <submittedName>
        <fullName evidence="1">Uncharacterized protein</fullName>
    </submittedName>
</protein>
<proteinExistence type="predicted"/>
<evidence type="ECO:0000313" key="2">
    <source>
        <dbReference type="Proteomes" id="UP000000644"/>
    </source>
</evidence>
<dbReference type="OrthoDB" id="9135702at2"/>
<name>A1VW26_POLNA</name>
<accession>A1VW26</accession>
<reference evidence="2" key="1">
    <citation type="journal article" date="2009" name="Environ. Microbiol.">
        <title>The genome of Polaromonas naphthalenivorans strain CJ2, isolated from coal tar-contaminated sediment, reveals physiological and metabolic versatility and evolution through extensive horizontal gene transfer.</title>
        <authorList>
            <person name="Yagi J.M."/>
            <person name="Sims D."/>
            <person name="Brettin T."/>
            <person name="Bruce D."/>
            <person name="Madsen E.L."/>
        </authorList>
    </citation>
    <scope>NUCLEOTIDE SEQUENCE [LARGE SCALE GENOMIC DNA]</scope>
    <source>
        <strain evidence="2">CJ2</strain>
        <plasmid evidence="2">Plasmid pPNAP02</plasmid>
    </source>
</reference>
<dbReference type="Proteomes" id="UP000000644">
    <property type="component" value="Plasmid pPNAP02"/>
</dbReference>
<dbReference type="AlphaFoldDB" id="A1VW26"/>
<dbReference type="eggNOG" id="ENOG5033BBF">
    <property type="taxonomic scope" value="Bacteria"/>
</dbReference>
<dbReference type="HOGENOM" id="CLU_025043_0_0_4"/>
<organism evidence="1 2">
    <name type="scientific">Polaromonas naphthalenivorans (strain CJ2)</name>
    <dbReference type="NCBI Taxonomy" id="365044"/>
    <lineage>
        <taxon>Bacteria</taxon>
        <taxon>Pseudomonadati</taxon>
        <taxon>Pseudomonadota</taxon>
        <taxon>Betaproteobacteria</taxon>
        <taxon>Burkholderiales</taxon>
        <taxon>Comamonadaceae</taxon>
        <taxon>Polaromonas</taxon>
    </lineage>
</organism>
<keyword evidence="1" id="KW-0614">Plasmid</keyword>
<dbReference type="KEGG" id="pna:Pnap_4586"/>
<geneLocation type="plasmid" evidence="1 2">
    <name>pPNAP02</name>
</geneLocation>
<keyword evidence="2" id="KW-1185">Reference proteome</keyword>
<evidence type="ECO:0000313" key="1">
    <source>
        <dbReference type="EMBL" id="ABM39854.1"/>
    </source>
</evidence>
<dbReference type="EMBL" id="CP000531">
    <property type="protein sequence ID" value="ABM39854.1"/>
    <property type="molecule type" value="Genomic_DNA"/>
</dbReference>
<dbReference type="RefSeq" id="WP_011798111.1">
    <property type="nucleotide sequence ID" value="NC_008758.1"/>
</dbReference>
<gene>
    <name evidence="1" type="ordered locus">Pnap_4586</name>
</gene>